<comment type="caution">
    <text evidence="2">The sequence shown here is derived from an EMBL/GenBank/DDBJ whole genome shotgun (WGS) entry which is preliminary data.</text>
</comment>
<organism evidence="2 3">
    <name type="scientific">Mugilogobius chulae</name>
    <name type="common">yellowstripe goby</name>
    <dbReference type="NCBI Taxonomy" id="88201"/>
    <lineage>
        <taxon>Eukaryota</taxon>
        <taxon>Metazoa</taxon>
        <taxon>Chordata</taxon>
        <taxon>Craniata</taxon>
        <taxon>Vertebrata</taxon>
        <taxon>Euteleostomi</taxon>
        <taxon>Actinopterygii</taxon>
        <taxon>Neopterygii</taxon>
        <taxon>Teleostei</taxon>
        <taxon>Neoteleostei</taxon>
        <taxon>Acanthomorphata</taxon>
        <taxon>Gobiaria</taxon>
        <taxon>Gobiiformes</taxon>
        <taxon>Gobioidei</taxon>
        <taxon>Gobiidae</taxon>
        <taxon>Gobionellinae</taxon>
        <taxon>Mugilogobius</taxon>
    </lineage>
</organism>
<reference evidence="3" key="1">
    <citation type="submission" date="2024-04" db="EMBL/GenBank/DDBJ databases">
        <title>Salinicola lusitanus LLJ914,a marine bacterium isolated from the Okinawa Trough.</title>
        <authorList>
            <person name="Li J."/>
        </authorList>
    </citation>
    <scope>NUCLEOTIDE SEQUENCE [LARGE SCALE GENOMIC DNA]</scope>
</reference>
<feature type="compositionally biased region" description="Basic and acidic residues" evidence="1">
    <location>
        <begin position="57"/>
        <end position="70"/>
    </location>
</feature>
<name>A0AAW0MWW7_9GOBI</name>
<protein>
    <submittedName>
        <fullName evidence="2">Uncharacterized protein</fullName>
    </submittedName>
</protein>
<accession>A0AAW0MWW7</accession>
<gene>
    <name evidence="2" type="ORF">WMY93_029813</name>
</gene>
<evidence type="ECO:0000256" key="1">
    <source>
        <dbReference type="SAM" id="MobiDB-lite"/>
    </source>
</evidence>
<keyword evidence="3" id="KW-1185">Reference proteome</keyword>
<evidence type="ECO:0000313" key="2">
    <source>
        <dbReference type="EMBL" id="KAK7881404.1"/>
    </source>
</evidence>
<dbReference type="AlphaFoldDB" id="A0AAW0MWW7"/>
<sequence length="111" mass="11957">MSPRPYGLSHAPLKVATAIRPKPRPLESRHAPLKVATPLESHHAPLTVATPLRPKPRPYDLRHAPFESRHAPSTVATPTGRAQSDGAVPHNSLEGPSLKGLCHTALWKGPL</sequence>
<proteinExistence type="predicted"/>
<dbReference type="EMBL" id="JBBPFD010000022">
    <property type="protein sequence ID" value="KAK7881404.1"/>
    <property type="molecule type" value="Genomic_DNA"/>
</dbReference>
<dbReference type="Proteomes" id="UP001460270">
    <property type="component" value="Unassembled WGS sequence"/>
</dbReference>
<feature type="region of interest" description="Disordered" evidence="1">
    <location>
        <begin position="1"/>
        <end position="98"/>
    </location>
</feature>
<evidence type="ECO:0000313" key="3">
    <source>
        <dbReference type="Proteomes" id="UP001460270"/>
    </source>
</evidence>